<feature type="region of interest" description="Disordered" evidence="1">
    <location>
        <begin position="60"/>
        <end position="84"/>
    </location>
</feature>
<feature type="compositionally biased region" description="Polar residues" evidence="1">
    <location>
        <begin position="73"/>
        <end position="84"/>
    </location>
</feature>
<evidence type="ECO:0000259" key="2">
    <source>
        <dbReference type="Pfam" id="PF12728"/>
    </source>
</evidence>
<gene>
    <name evidence="3" type="ORF">ACFSW5_04300</name>
</gene>
<protein>
    <submittedName>
        <fullName evidence="3">Helix-turn-helix domain-containing protein</fullName>
    </submittedName>
</protein>
<feature type="compositionally biased region" description="Basic and acidic residues" evidence="1">
    <location>
        <begin position="60"/>
        <end position="71"/>
    </location>
</feature>
<dbReference type="RefSeq" id="WP_379270174.1">
    <property type="nucleotide sequence ID" value="NZ_JBHUMY010000004.1"/>
</dbReference>
<evidence type="ECO:0000256" key="1">
    <source>
        <dbReference type="SAM" id="MobiDB-lite"/>
    </source>
</evidence>
<dbReference type="Pfam" id="PF12728">
    <property type="entry name" value="HTH_17"/>
    <property type="match status" value="1"/>
</dbReference>
<reference evidence="4" key="1">
    <citation type="journal article" date="2019" name="Int. J. Syst. Evol. Microbiol.">
        <title>The Global Catalogue of Microorganisms (GCM) 10K type strain sequencing project: providing services to taxonomists for standard genome sequencing and annotation.</title>
        <authorList>
            <consortium name="The Broad Institute Genomics Platform"/>
            <consortium name="The Broad Institute Genome Sequencing Center for Infectious Disease"/>
            <person name="Wu L."/>
            <person name="Ma J."/>
        </authorList>
    </citation>
    <scope>NUCLEOTIDE SEQUENCE [LARGE SCALE GENOMIC DNA]</scope>
    <source>
        <strain evidence="4">TISTR 1827</strain>
    </source>
</reference>
<feature type="domain" description="Helix-turn-helix" evidence="2">
    <location>
        <begin position="10"/>
        <end position="58"/>
    </location>
</feature>
<sequence length="84" mass="9503">MITLESLPPVMSVEQAAKYLGVCRATAYNWCNSGELPSFKVGNTRRIRKDTLVEWIEKLESKRGDPHDRNSRHSSPTRGSNLKS</sequence>
<dbReference type="SUPFAM" id="SSF46955">
    <property type="entry name" value="Putative DNA-binding domain"/>
    <property type="match status" value="1"/>
</dbReference>
<dbReference type="InterPro" id="IPR009061">
    <property type="entry name" value="DNA-bd_dom_put_sf"/>
</dbReference>
<evidence type="ECO:0000313" key="3">
    <source>
        <dbReference type="EMBL" id="MFD2659483.1"/>
    </source>
</evidence>
<dbReference type="NCBIfam" id="TIGR01764">
    <property type="entry name" value="excise"/>
    <property type="match status" value="1"/>
</dbReference>
<dbReference type="InterPro" id="IPR041657">
    <property type="entry name" value="HTH_17"/>
</dbReference>
<dbReference type="EMBL" id="JBHUMY010000004">
    <property type="protein sequence ID" value="MFD2659483.1"/>
    <property type="molecule type" value="Genomic_DNA"/>
</dbReference>
<comment type="caution">
    <text evidence="3">The sequence shown here is derived from an EMBL/GenBank/DDBJ whole genome shotgun (WGS) entry which is preliminary data.</text>
</comment>
<proteinExistence type="predicted"/>
<keyword evidence="4" id="KW-1185">Reference proteome</keyword>
<dbReference type="InterPro" id="IPR010093">
    <property type="entry name" value="SinI_DNA-bd"/>
</dbReference>
<evidence type="ECO:0000313" key="4">
    <source>
        <dbReference type="Proteomes" id="UP001597493"/>
    </source>
</evidence>
<accession>A0ABW5QUR7</accession>
<organism evidence="3 4">
    <name type="scientific">Paenibacillus thailandensis</name>
    <dbReference type="NCBI Taxonomy" id="393250"/>
    <lineage>
        <taxon>Bacteria</taxon>
        <taxon>Bacillati</taxon>
        <taxon>Bacillota</taxon>
        <taxon>Bacilli</taxon>
        <taxon>Bacillales</taxon>
        <taxon>Paenibacillaceae</taxon>
        <taxon>Paenibacillus</taxon>
    </lineage>
</organism>
<name>A0ABW5QUR7_9BACL</name>
<dbReference type="Proteomes" id="UP001597493">
    <property type="component" value="Unassembled WGS sequence"/>
</dbReference>